<dbReference type="InterPro" id="IPR036388">
    <property type="entry name" value="WH-like_DNA-bd_sf"/>
</dbReference>
<dbReference type="SUPFAM" id="SSF88946">
    <property type="entry name" value="Sigma2 domain of RNA polymerase sigma factors"/>
    <property type="match status" value="1"/>
</dbReference>
<comment type="similarity">
    <text evidence="1">Belongs to the sigma-70 factor family. ECF subfamily.</text>
</comment>
<dbReference type="CDD" id="cd06171">
    <property type="entry name" value="Sigma70_r4"/>
    <property type="match status" value="1"/>
</dbReference>
<name>A0AAU2HEM3_9ACTN</name>
<keyword evidence="6" id="KW-0614">Plasmid</keyword>
<proteinExistence type="inferred from homology"/>
<dbReference type="Pfam" id="PF08281">
    <property type="entry name" value="Sigma70_r4_2"/>
    <property type="match status" value="1"/>
</dbReference>
<dbReference type="AlphaFoldDB" id="A0AAU2HEM3"/>
<dbReference type="SUPFAM" id="SSF88659">
    <property type="entry name" value="Sigma3 and sigma4 domains of RNA polymerase sigma factors"/>
    <property type="match status" value="1"/>
</dbReference>
<feature type="domain" description="RNA polymerase sigma factor 70 region 4 type 2" evidence="5">
    <location>
        <begin position="116"/>
        <end position="164"/>
    </location>
</feature>
<reference evidence="6" key="1">
    <citation type="submission" date="2022-10" db="EMBL/GenBank/DDBJ databases">
        <title>The complete genomes of actinobacterial strains from the NBC collection.</title>
        <authorList>
            <person name="Joergensen T.S."/>
            <person name="Alvarez Arevalo M."/>
            <person name="Sterndorff E.B."/>
            <person name="Faurdal D."/>
            <person name="Vuksanovic O."/>
            <person name="Mourched A.-S."/>
            <person name="Charusanti P."/>
            <person name="Shaw S."/>
            <person name="Blin K."/>
            <person name="Weber T."/>
        </authorList>
    </citation>
    <scope>NUCLEOTIDE SEQUENCE</scope>
    <source>
        <strain evidence="6">NBC_00060</strain>
        <plasmid evidence="6">unnamed1</plasmid>
    </source>
</reference>
<sequence length="173" mass="18956">MRPVPEEQPDDRTVRLVRAAQRGDTLAMAELLDVLAPYVGRVCAPIALSQGADAAQEALVAVFKSLRTLRDPAALRGWVRAIAVREAIRTAHRAARTVPADLSALPARGDPQLSADIRDVLDRLSPEHRAVLMLRDVEGLDERTAAALLGVRTGTVKSRLHRARDTFRKAWMS</sequence>
<evidence type="ECO:0000313" key="6">
    <source>
        <dbReference type="EMBL" id="WTU45780.1"/>
    </source>
</evidence>
<geneLocation type="plasmid" evidence="6">
    <name>unnamed1</name>
</geneLocation>
<evidence type="ECO:0000256" key="2">
    <source>
        <dbReference type="ARBA" id="ARBA00023015"/>
    </source>
</evidence>
<evidence type="ECO:0000259" key="5">
    <source>
        <dbReference type="Pfam" id="PF08281"/>
    </source>
</evidence>
<dbReference type="GO" id="GO:0006352">
    <property type="term" value="P:DNA-templated transcription initiation"/>
    <property type="evidence" value="ECO:0007669"/>
    <property type="project" value="InterPro"/>
</dbReference>
<protein>
    <submittedName>
        <fullName evidence="6">RNA polymerase sigma factor</fullName>
    </submittedName>
</protein>
<dbReference type="Gene3D" id="1.10.10.10">
    <property type="entry name" value="Winged helix-like DNA-binding domain superfamily/Winged helix DNA-binding domain"/>
    <property type="match status" value="1"/>
</dbReference>
<dbReference type="PANTHER" id="PTHR43133">
    <property type="entry name" value="RNA POLYMERASE ECF-TYPE SIGMA FACTO"/>
    <property type="match status" value="1"/>
</dbReference>
<dbReference type="PANTHER" id="PTHR43133:SF51">
    <property type="entry name" value="RNA POLYMERASE SIGMA FACTOR"/>
    <property type="match status" value="1"/>
</dbReference>
<accession>A0AAU2HEM3</accession>
<evidence type="ECO:0000256" key="4">
    <source>
        <dbReference type="ARBA" id="ARBA00023163"/>
    </source>
</evidence>
<evidence type="ECO:0000256" key="3">
    <source>
        <dbReference type="ARBA" id="ARBA00023082"/>
    </source>
</evidence>
<gene>
    <name evidence="6" type="ORF">OHV25_39935</name>
</gene>
<dbReference type="Gene3D" id="1.10.1740.10">
    <property type="match status" value="1"/>
</dbReference>
<dbReference type="GO" id="GO:0016987">
    <property type="term" value="F:sigma factor activity"/>
    <property type="evidence" value="ECO:0007669"/>
    <property type="project" value="UniProtKB-KW"/>
</dbReference>
<keyword evidence="2" id="KW-0805">Transcription regulation</keyword>
<dbReference type="InterPro" id="IPR013325">
    <property type="entry name" value="RNA_pol_sigma_r2"/>
</dbReference>
<evidence type="ECO:0000256" key="1">
    <source>
        <dbReference type="ARBA" id="ARBA00010641"/>
    </source>
</evidence>
<keyword evidence="3" id="KW-0731">Sigma factor</keyword>
<dbReference type="GO" id="GO:0003677">
    <property type="term" value="F:DNA binding"/>
    <property type="evidence" value="ECO:0007669"/>
    <property type="project" value="InterPro"/>
</dbReference>
<dbReference type="InterPro" id="IPR013249">
    <property type="entry name" value="RNA_pol_sigma70_r4_t2"/>
</dbReference>
<dbReference type="EMBL" id="CP108254">
    <property type="protein sequence ID" value="WTU45780.1"/>
    <property type="molecule type" value="Genomic_DNA"/>
</dbReference>
<organism evidence="6">
    <name type="scientific">Streptomyces sp. NBC_00060</name>
    <dbReference type="NCBI Taxonomy" id="2975636"/>
    <lineage>
        <taxon>Bacteria</taxon>
        <taxon>Bacillati</taxon>
        <taxon>Actinomycetota</taxon>
        <taxon>Actinomycetes</taxon>
        <taxon>Kitasatosporales</taxon>
        <taxon>Streptomycetaceae</taxon>
        <taxon>Streptomyces</taxon>
    </lineage>
</organism>
<dbReference type="InterPro" id="IPR014284">
    <property type="entry name" value="RNA_pol_sigma-70_dom"/>
</dbReference>
<keyword evidence="4" id="KW-0804">Transcription</keyword>
<dbReference type="NCBIfam" id="TIGR02937">
    <property type="entry name" value="sigma70-ECF"/>
    <property type="match status" value="1"/>
</dbReference>
<dbReference type="InterPro" id="IPR039425">
    <property type="entry name" value="RNA_pol_sigma-70-like"/>
</dbReference>
<dbReference type="InterPro" id="IPR013324">
    <property type="entry name" value="RNA_pol_sigma_r3/r4-like"/>
</dbReference>